<evidence type="ECO:0000313" key="1">
    <source>
        <dbReference type="EMBL" id="MFC3966405.1"/>
    </source>
</evidence>
<organism evidence="1 2">
    <name type="scientific">Nocardia jiangsuensis</name>
    <dbReference type="NCBI Taxonomy" id="1691563"/>
    <lineage>
        <taxon>Bacteria</taxon>
        <taxon>Bacillati</taxon>
        <taxon>Actinomycetota</taxon>
        <taxon>Actinomycetes</taxon>
        <taxon>Mycobacteriales</taxon>
        <taxon>Nocardiaceae</taxon>
        <taxon>Nocardia</taxon>
    </lineage>
</organism>
<dbReference type="EMBL" id="JBHSAX010000033">
    <property type="protein sequence ID" value="MFC3966405.1"/>
    <property type="molecule type" value="Genomic_DNA"/>
</dbReference>
<dbReference type="RefSeq" id="WP_378617073.1">
    <property type="nucleotide sequence ID" value="NZ_JBHSAX010000033.1"/>
</dbReference>
<keyword evidence="2" id="KW-1185">Reference proteome</keyword>
<name>A0ABV8E1X9_9NOCA</name>
<proteinExistence type="predicted"/>
<reference evidence="2" key="1">
    <citation type="journal article" date="2019" name="Int. J. Syst. Evol. Microbiol.">
        <title>The Global Catalogue of Microorganisms (GCM) 10K type strain sequencing project: providing services to taxonomists for standard genome sequencing and annotation.</title>
        <authorList>
            <consortium name="The Broad Institute Genomics Platform"/>
            <consortium name="The Broad Institute Genome Sequencing Center for Infectious Disease"/>
            <person name="Wu L."/>
            <person name="Ma J."/>
        </authorList>
    </citation>
    <scope>NUCLEOTIDE SEQUENCE [LARGE SCALE GENOMIC DNA]</scope>
    <source>
        <strain evidence="2">CGMCC 4.7330</strain>
    </source>
</reference>
<evidence type="ECO:0000313" key="2">
    <source>
        <dbReference type="Proteomes" id="UP001595696"/>
    </source>
</evidence>
<comment type="caution">
    <text evidence="1">The sequence shown here is derived from an EMBL/GenBank/DDBJ whole genome shotgun (WGS) entry which is preliminary data.</text>
</comment>
<gene>
    <name evidence="1" type="ORF">ACFO0B_30860</name>
</gene>
<sequence>MVKPDSALRRLWRTTGKLLEPYGFAGSEPSWARREQAGTAVVERTRVTRTWTNGQQVIRFGLHARAVPDAWRDYVTWRGAAVEIARLADPHPPWTLCLDPEQPGHALESDLELIRAELPRRVHACARRAIQLTEPQFYLEELRALPEPEAAAREAIVVLLAAAGPSAELDAELRHGGTPEAAGYARATITC</sequence>
<dbReference type="Proteomes" id="UP001595696">
    <property type="component" value="Unassembled WGS sequence"/>
</dbReference>
<accession>A0ABV8E1X9</accession>
<protein>
    <submittedName>
        <fullName evidence="1">Uncharacterized protein</fullName>
    </submittedName>
</protein>